<dbReference type="AlphaFoldDB" id="A0A1Y2SWJ6"/>
<organism evidence="4 5">
    <name type="scientific">Alloscardovia macacae</name>
    <dbReference type="NCBI Taxonomy" id="1160091"/>
    <lineage>
        <taxon>Bacteria</taxon>
        <taxon>Bacillati</taxon>
        <taxon>Actinomycetota</taxon>
        <taxon>Actinomycetes</taxon>
        <taxon>Bifidobacteriales</taxon>
        <taxon>Bifidobacteriaceae</taxon>
        <taxon>Alloscardovia</taxon>
    </lineage>
</organism>
<sequence>MVRSSWLKLAAGAAAVAGAAWAFDKYAREKFQRSGLSLAVNKYLELTPHRTVQQEMAWLDERKGTERSDRGLPGLVLKSGIASVYDDGNDAESETFGMATYRFAPRDAAAATADGIAPRTTILYLHGGCYTGGISAAHVAFISALASRYGVTILVPDYDPAPYGTAVDAYRHITALYSTFRELNPHERVILMGDSAGAGLALGLAASWAEAGSGSSSGAVPAPEGIIAISPWLDGTLANSEISAYTDRDPVLSPDTLRVDAREWAGSWSMSDPRISPAFADPSAWSGSQVTLLVGTDEIFFPDATDFATRLTTAGVKTKLHIAEKMTHDYPLQPIPEAREAFDQIEMAIIQAIVE</sequence>
<keyword evidence="1" id="KW-0378">Hydrolase</keyword>
<dbReference type="OrthoDB" id="9803828at2"/>
<dbReference type="InterPro" id="IPR013094">
    <property type="entry name" value="AB_hydrolase_3"/>
</dbReference>
<dbReference type="GO" id="GO:0016787">
    <property type="term" value="F:hydrolase activity"/>
    <property type="evidence" value="ECO:0007669"/>
    <property type="project" value="UniProtKB-KW"/>
</dbReference>
<keyword evidence="2" id="KW-0732">Signal</keyword>
<dbReference type="InterPro" id="IPR029058">
    <property type="entry name" value="AB_hydrolase_fold"/>
</dbReference>
<evidence type="ECO:0000313" key="5">
    <source>
        <dbReference type="Proteomes" id="UP000243540"/>
    </source>
</evidence>
<name>A0A1Y2SWJ6_9BIFI</name>
<evidence type="ECO:0000259" key="3">
    <source>
        <dbReference type="Pfam" id="PF07859"/>
    </source>
</evidence>
<accession>A0A1Y2SWJ6</accession>
<dbReference type="PANTHER" id="PTHR48081">
    <property type="entry name" value="AB HYDROLASE SUPERFAMILY PROTEIN C4A8.06C"/>
    <property type="match status" value="1"/>
</dbReference>
<proteinExistence type="predicted"/>
<feature type="domain" description="Alpha/beta hydrolase fold-3" evidence="3">
    <location>
        <begin position="122"/>
        <end position="330"/>
    </location>
</feature>
<dbReference type="RefSeq" id="WP_086106907.1">
    <property type="nucleotide sequence ID" value="NZ_NEKB01000015.1"/>
</dbReference>
<dbReference type="SUPFAM" id="SSF53474">
    <property type="entry name" value="alpha/beta-Hydrolases"/>
    <property type="match status" value="1"/>
</dbReference>
<gene>
    <name evidence="4" type="ORF">B9T39_05975</name>
</gene>
<comment type="caution">
    <text evidence="4">The sequence shown here is derived from an EMBL/GenBank/DDBJ whole genome shotgun (WGS) entry which is preliminary data.</text>
</comment>
<dbReference type="InterPro" id="IPR050300">
    <property type="entry name" value="GDXG_lipolytic_enzyme"/>
</dbReference>
<reference evidence="4 5" key="1">
    <citation type="submission" date="2017-04" db="EMBL/GenBank/DDBJ databases">
        <title>Draft genome sequences of Alloscardovia macacae UMA81211 and UMA81212 isolated from the feces of a rhesus macaque (Macaca mulatta).</title>
        <authorList>
            <person name="Albert K."/>
            <person name="Sela D.A."/>
        </authorList>
    </citation>
    <scope>NUCLEOTIDE SEQUENCE [LARGE SCALE GENOMIC DNA]</scope>
    <source>
        <strain evidence="4 5">UMA81212</strain>
    </source>
</reference>
<feature type="chain" id="PRO_5039553588" description="Alpha/beta hydrolase fold-3 domain-containing protein" evidence="2">
    <location>
        <begin position="23"/>
        <end position="355"/>
    </location>
</feature>
<evidence type="ECO:0000256" key="2">
    <source>
        <dbReference type="SAM" id="SignalP"/>
    </source>
</evidence>
<dbReference type="Pfam" id="PF07859">
    <property type="entry name" value="Abhydrolase_3"/>
    <property type="match status" value="1"/>
</dbReference>
<protein>
    <recommendedName>
        <fullName evidence="3">Alpha/beta hydrolase fold-3 domain-containing protein</fullName>
    </recommendedName>
</protein>
<dbReference type="EMBL" id="NEKC01000012">
    <property type="protein sequence ID" value="OTA28746.1"/>
    <property type="molecule type" value="Genomic_DNA"/>
</dbReference>
<feature type="signal peptide" evidence="2">
    <location>
        <begin position="1"/>
        <end position="22"/>
    </location>
</feature>
<dbReference type="STRING" id="1160091.B9T39_05975"/>
<evidence type="ECO:0000256" key="1">
    <source>
        <dbReference type="ARBA" id="ARBA00022801"/>
    </source>
</evidence>
<dbReference type="Proteomes" id="UP000243540">
    <property type="component" value="Unassembled WGS sequence"/>
</dbReference>
<evidence type="ECO:0000313" key="4">
    <source>
        <dbReference type="EMBL" id="OTA28746.1"/>
    </source>
</evidence>
<dbReference type="PANTHER" id="PTHR48081:SF8">
    <property type="entry name" value="ALPHA_BETA HYDROLASE FOLD-3 DOMAIN-CONTAINING PROTEIN-RELATED"/>
    <property type="match status" value="1"/>
</dbReference>
<dbReference type="Gene3D" id="3.40.50.1820">
    <property type="entry name" value="alpha/beta hydrolase"/>
    <property type="match status" value="1"/>
</dbReference>